<dbReference type="InterPro" id="IPR013815">
    <property type="entry name" value="ATP_grasp_subdomain_1"/>
</dbReference>
<dbReference type="PANTHER" id="PTHR43152:SF3">
    <property type="entry name" value="UVRABC SYSTEM PROTEIN A"/>
    <property type="match status" value="1"/>
</dbReference>
<keyword evidence="7" id="KW-0067">ATP-binding</keyword>
<evidence type="ECO:0000256" key="8">
    <source>
        <dbReference type="ARBA" id="ARBA00022881"/>
    </source>
</evidence>
<dbReference type="PANTHER" id="PTHR43152">
    <property type="entry name" value="UVRABC SYSTEM PROTEIN A"/>
    <property type="match status" value="1"/>
</dbReference>
<keyword evidence="5" id="KW-0227">DNA damage</keyword>
<keyword evidence="10" id="KW-0234">DNA repair</keyword>
<reference evidence="12" key="1">
    <citation type="journal article" date="2015" name="Nature">
        <title>Complex archaea that bridge the gap between prokaryotes and eukaryotes.</title>
        <authorList>
            <person name="Spang A."/>
            <person name="Saw J.H."/>
            <person name="Jorgensen S.L."/>
            <person name="Zaremba-Niedzwiedzka K."/>
            <person name="Martijn J."/>
            <person name="Lind A.E."/>
            <person name="van Eijk R."/>
            <person name="Schleper C."/>
            <person name="Guy L."/>
            <person name="Ettema T.J."/>
        </authorList>
    </citation>
    <scope>NUCLEOTIDE SEQUENCE</scope>
</reference>
<keyword evidence="4" id="KW-0547">Nucleotide-binding</keyword>
<keyword evidence="3" id="KW-0677">Repeat</keyword>
<keyword evidence="6" id="KW-0228">DNA excision</keyword>
<dbReference type="GO" id="GO:0005737">
    <property type="term" value="C:cytoplasm"/>
    <property type="evidence" value="ECO:0007669"/>
    <property type="project" value="UniProtKB-SubCell"/>
</dbReference>
<sequence length="468" mass="53334">IYQKSHSLNPRSTIGTITEIYDHLRVLYSHLGVAYSPETNEKLKTISPEYVADKILSFKENEKIQILAPMNLKPNQSFEDLIEDLSKQGFLRVRLNKNYFSFDEKISYDKSLKNEILLVVDRLKISKKIHPRLLEAINIASKISDNKIIIAFEKEDLFFNLAFTDEKTGKSYTKITPKSFLFNSQDGMCLDCQGLGYLYGMDILSEKKLSKACILDLAYIFFEDREIDFLENYFDYLNIDVDTPMKDLSDRDLNIFLNGSKKEFKQKNTTFIFKGLNNTLAELAKHSSKNLKESLVPLMEKTTCPSCSGKRLNPLSRNVKIKNLSITDFCALSIEKANAFVSTIKLTDNQKKILKDTLLTIEQNLKFLIEIGLSYLSLDRSAPSLSGGEFQRIRLATQLGSYLTSCIYILDEPTIGLHPHNSYLLINALKKLKDLGNTLILVEHDEMIIKEADYIFDFGPKAGLQGGK</sequence>
<evidence type="ECO:0000256" key="6">
    <source>
        <dbReference type="ARBA" id="ARBA00022769"/>
    </source>
</evidence>
<accession>A0A0F9CNL0</accession>
<dbReference type="GO" id="GO:0003677">
    <property type="term" value="F:DNA binding"/>
    <property type="evidence" value="ECO:0007669"/>
    <property type="project" value="UniProtKB-KW"/>
</dbReference>
<dbReference type="Pfam" id="PF17760">
    <property type="entry name" value="UvrA_inter"/>
    <property type="match status" value="1"/>
</dbReference>
<evidence type="ECO:0000256" key="7">
    <source>
        <dbReference type="ARBA" id="ARBA00022840"/>
    </source>
</evidence>
<dbReference type="InterPro" id="IPR027417">
    <property type="entry name" value="P-loop_NTPase"/>
</dbReference>
<dbReference type="Gene3D" id="1.20.1580.10">
    <property type="entry name" value="ABC transporter ATPase like domain"/>
    <property type="match status" value="1"/>
</dbReference>
<keyword evidence="9" id="KW-0238">DNA-binding</keyword>
<dbReference type="GO" id="GO:0006281">
    <property type="term" value="P:DNA repair"/>
    <property type="evidence" value="ECO:0007669"/>
    <property type="project" value="UniProtKB-KW"/>
</dbReference>
<proteinExistence type="predicted"/>
<comment type="caution">
    <text evidence="12">The sequence shown here is derived from an EMBL/GenBank/DDBJ whole genome shotgun (WGS) entry which is preliminary data.</text>
</comment>
<keyword evidence="8" id="KW-0267">Excision nuclease</keyword>
<evidence type="ECO:0000256" key="5">
    <source>
        <dbReference type="ARBA" id="ARBA00022763"/>
    </source>
</evidence>
<feature type="non-terminal residue" evidence="12">
    <location>
        <position position="468"/>
    </location>
</feature>
<feature type="domain" description="UvrA interaction" evidence="11">
    <location>
        <begin position="47"/>
        <end position="153"/>
    </location>
</feature>
<dbReference type="Gene3D" id="3.40.50.300">
    <property type="entry name" value="P-loop containing nucleotide triphosphate hydrolases"/>
    <property type="match status" value="1"/>
</dbReference>
<keyword evidence="2" id="KW-0963">Cytoplasm</keyword>
<evidence type="ECO:0000256" key="3">
    <source>
        <dbReference type="ARBA" id="ARBA00022737"/>
    </source>
</evidence>
<comment type="subcellular location">
    <subcellularLocation>
        <location evidence="1">Cytoplasm</location>
    </subcellularLocation>
</comment>
<evidence type="ECO:0000256" key="2">
    <source>
        <dbReference type="ARBA" id="ARBA00022490"/>
    </source>
</evidence>
<evidence type="ECO:0000256" key="9">
    <source>
        <dbReference type="ARBA" id="ARBA00023125"/>
    </source>
</evidence>
<dbReference type="Gene3D" id="1.10.8.280">
    <property type="entry name" value="ABC transporter ATPase domain-like"/>
    <property type="match status" value="1"/>
</dbReference>
<name>A0A0F9CNL0_9ZZZZ</name>
<organism evidence="12">
    <name type="scientific">marine sediment metagenome</name>
    <dbReference type="NCBI Taxonomy" id="412755"/>
    <lineage>
        <taxon>unclassified sequences</taxon>
        <taxon>metagenomes</taxon>
        <taxon>ecological metagenomes</taxon>
    </lineage>
</organism>
<evidence type="ECO:0000256" key="1">
    <source>
        <dbReference type="ARBA" id="ARBA00004496"/>
    </source>
</evidence>
<evidence type="ECO:0000259" key="11">
    <source>
        <dbReference type="Pfam" id="PF17760"/>
    </source>
</evidence>
<dbReference type="EMBL" id="LAZR01043374">
    <property type="protein sequence ID" value="KKL07226.1"/>
    <property type="molecule type" value="Genomic_DNA"/>
</dbReference>
<evidence type="ECO:0000256" key="4">
    <source>
        <dbReference type="ARBA" id="ARBA00022741"/>
    </source>
</evidence>
<dbReference type="GO" id="GO:0005524">
    <property type="term" value="F:ATP binding"/>
    <property type="evidence" value="ECO:0007669"/>
    <property type="project" value="UniProtKB-KW"/>
</dbReference>
<dbReference type="Gene3D" id="3.30.1490.20">
    <property type="entry name" value="ATP-grasp fold, A domain"/>
    <property type="match status" value="1"/>
</dbReference>
<dbReference type="SUPFAM" id="SSF52540">
    <property type="entry name" value="P-loop containing nucleoside triphosphate hydrolases"/>
    <property type="match status" value="1"/>
</dbReference>
<dbReference type="AlphaFoldDB" id="A0A0F9CNL0"/>
<evidence type="ECO:0000256" key="10">
    <source>
        <dbReference type="ARBA" id="ARBA00023204"/>
    </source>
</evidence>
<dbReference type="InterPro" id="IPR041102">
    <property type="entry name" value="UvrA_inter"/>
</dbReference>
<feature type="non-terminal residue" evidence="12">
    <location>
        <position position="1"/>
    </location>
</feature>
<evidence type="ECO:0000313" key="12">
    <source>
        <dbReference type="EMBL" id="KKL07226.1"/>
    </source>
</evidence>
<dbReference type="GO" id="GO:0004518">
    <property type="term" value="F:nuclease activity"/>
    <property type="evidence" value="ECO:0007669"/>
    <property type="project" value="UniProtKB-KW"/>
</dbReference>
<protein>
    <recommendedName>
        <fullName evidence="11">UvrA interaction domain-containing protein</fullName>
    </recommendedName>
</protein>
<gene>
    <name evidence="12" type="ORF">LCGC14_2588140</name>
</gene>